<gene>
    <name evidence="3" type="ORF">RCOM_0632300</name>
</gene>
<name>B9S100_RICCO</name>
<dbReference type="InterPro" id="IPR008930">
    <property type="entry name" value="Terpenoid_cyclase/PrenylTrfase"/>
</dbReference>
<evidence type="ECO:0000313" key="3">
    <source>
        <dbReference type="EMBL" id="EEF42642.1"/>
    </source>
</evidence>
<dbReference type="AlphaFoldDB" id="B9S100"/>
<protein>
    <submittedName>
        <fullName evidence="3">Lupeol synthase, putative</fullName>
    </submittedName>
</protein>
<dbReference type="InterPro" id="IPR032697">
    <property type="entry name" value="SQ_cyclase_N"/>
</dbReference>
<dbReference type="PANTHER" id="PTHR11764:SF55">
    <property type="entry name" value="TERPENE CYCLASE_MUTASE FAMILY MEMBER"/>
    <property type="match status" value="1"/>
</dbReference>
<dbReference type="PANTHER" id="PTHR11764">
    <property type="entry name" value="TERPENE CYCLASE/MUTASE FAMILY MEMBER"/>
    <property type="match status" value="1"/>
</dbReference>
<dbReference type="GO" id="GO:0005811">
    <property type="term" value="C:lipid droplet"/>
    <property type="evidence" value="ECO:0007669"/>
    <property type="project" value="InterPro"/>
</dbReference>
<keyword evidence="1" id="KW-0413">Isomerase</keyword>
<dbReference type="Proteomes" id="UP000008311">
    <property type="component" value="Unassembled WGS sequence"/>
</dbReference>
<sequence>MAEETESDEFLQDIIHKTENLHCSEKTLQLQSIPGMKRFYSEKVLVGRLLSFRNLSGQRMWKLEVAKGHDPGLFSANNFVGRQVWKFEPDLGAPEEHEEVEKARQRFSKNRFQVKASSDALKNLQVARLSFNLNEDGGWGIHLEMSHSTMLSTALNLLGQELEKSKDGAVSMGQKWIMDHGGVTNIQIWGKIYLSVLGVYEWAGCDPVPPEFLLVPSFLPFSPGKLWCYLRTLYTPMAYLYGKRFVGPIMNLFVALRKGLYIQPYVLINRQNKKGD</sequence>
<proteinExistence type="predicted"/>
<organism evidence="3 4">
    <name type="scientific">Ricinus communis</name>
    <name type="common">Castor bean</name>
    <dbReference type="NCBI Taxonomy" id="3988"/>
    <lineage>
        <taxon>Eukaryota</taxon>
        <taxon>Viridiplantae</taxon>
        <taxon>Streptophyta</taxon>
        <taxon>Embryophyta</taxon>
        <taxon>Tracheophyta</taxon>
        <taxon>Spermatophyta</taxon>
        <taxon>Magnoliopsida</taxon>
        <taxon>eudicotyledons</taxon>
        <taxon>Gunneridae</taxon>
        <taxon>Pentapetalae</taxon>
        <taxon>rosids</taxon>
        <taxon>fabids</taxon>
        <taxon>Malpighiales</taxon>
        <taxon>Euphorbiaceae</taxon>
        <taxon>Acalyphoideae</taxon>
        <taxon>Acalypheae</taxon>
        <taxon>Ricinus</taxon>
    </lineage>
</organism>
<dbReference type="SUPFAM" id="SSF48239">
    <property type="entry name" value="Terpenoid cyclases/Protein prenyltransferases"/>
    <property type="match status" value="1"/>
</dbReference>
<reference evidence="4" key="1">
    <citation type="journal article" date="2010" name="Nat. Biotechnol.">
        <title>Draft genome sequence of the oilseed species Ricinus communis.</title>
        <authorList>
            <person name="Chan A.P."/>
            <person name="Crabtree J."/>
            <person name="Zhao Q."/>
            <person name="Lorenzi H."/>
            <person name="Orvis J."/>
            <person name="Puiu D."/>
            <person name="Melake-Berhan A."/>
            <person name="Jones K.M."/>
            <person name="Redman J."/>
            <person name="Chen G."/>
            <person name="Cahoon E.B."/>
            <person name="Gedil M."/>
            <person name="Stanke M."/>
            <person name="Haas B.J."/>
            <person name="Wortman J.R."/>
            <person name="Fraser-Liggett C.M."/>
            <person name="Ravel J."/>
            <person name="Rabinowicz P.D."/>
        </authorList>
    </citation>
    <scope>NUCLEOTIDE SEQUENCE [LARGE SCALE GENOMIC DNA]</scope>
    <source>
        <strain evidence="4">cv. Hale</strain>
    </source>
</reference>
<dbReference type="InParanoid" id="B9S100"/>
<evidence type="ECO:0000256" key="1">
    <source>
        <dbReference type="ARBA" id="ARBA00023235"/>
    </source>
</evidence>
<dbReference type="EMBL" id="EQ973842">
    <property type="protein sequence ID" value="EEF42642.1"/>
    <property type="molecule type" value="Genomic_DNA"/>
</dbReference>
<accession>B9S100</accession>
<dbReference type="Gene3D" id="1.50.10.20">
    <property type="match status" value="1"/>
</dbReference>
<feature type="domain" description="Squalene cyclase N-terminal" evidence="2">
    <location>
        <begin position="129"/>
        <end position="250"/>
    </location>
</feature>
<dbReference type="eggNOG" id="KOG0497">
    <property type="taxonomic scope" value="Eukaryota"/>
</dbReference>
<dbReference type="STRING" id="3988.B9S100"/>
<evidence type="ECO:0000259" key="2">
    <source>
        <dbReference type="Pfam" id="PF13249"/>
    </source>
</evidence>
<evidence type="ECO:0000313" key="4">
    <source>
        <dbReference type="Proteomes" id="UP000008311"/>
    </source>
</evidence>
<keyword evidence="4" id="KW-1185">Reference proteome</keyword>
<dbReference type="GO" id="GO:0031559">
    <property type="term" value="F:oxidosqualene cyclase activity"/>
    <property type="evidence" value="ECO:0007669"/>
    <property type="project" value="UniProtKB-ARBA"/>
</dbReference>
<dbReference type="GO" id="GO:0016104">
    <property type="term" value="P:triterpenoid biosynthetic process"/>
    <property type="evidence" value="ECO:0007669"/>
    <property type="project" value="InterPro"/>
</dbReference>
<dbReference type="InterPro" id="IPR018333">
    <property type="entry name" value="Squalene_cyclase"/>
</dbReference>
<dbReference type="Pfam" id="PF13249">
    <property type="entry name" value="SQHop_cyclase_N"/>
    <property type="match status" value="1"/>
</dbReference>